<accession>A0A644TX78</accession>
<proteinExistence type="predicted"/>
<dbReference type="InterPro" id="IPR027417">
    <property type="entry name" value="P-loop_NTPase"/>
</dbReference>
<evidence type="ECO:0000313" key="2">
    <source>
        <dbReference type="EMBL" id="MPL71047.1"/>
    </source>
</evidence>
<name>A0A644TX78_9ZZZZ</name>
<dbReference type="EMBL" id="VSSQ01000056">
    <property type="protein sequence ID" value="MPL71047.1"/>
    <property type="molecule type" value="Genomic_DNA"/>
</dbReference>
<organism evidence="2">
    <name type="scientific">bioreactor metagenome</name>
    <dbReference type="NCBI Taxonomy" id="1076179"/>
    <lineage>
        <taxon>unclassified sequences</taxon>
        <taxon>metagenomes</taxon>
        <taxon>ecological metagenomes</taxon>
    </lineage>
</organism>
<gene>
    <name evidence="2" type="ORF">SDC9_16815</name>
</gene>
<dbReference type="InterPro" id="IPR036390">
    <property type="entry name" value="WH_DNA-bd_sf"/>
</dbReference>
<dbReference type="Pfam" id="PF13481">
    <property type="entry name" value="AAA_25"/>
    <property type="match status" value="1"/>
</dbReference>
<dbReference type="Gene3D" id="3.40.50.300">
    <property type="entry name" value="P-loop containing nucleotide triphosphate hydrolases"/>
    <property type="match status" value="1"/>
</dbReference>
<evidence type="ECO:0000259" key="1">
    <source>
        <dbReference type="SMART" id="SM00382"/>
    </source>
</evidence>
<dbReference type="SUPFAM" id="SSF46785">
    <property type="entry name" value="Winged helix' DNA-binding domain"/>
    <property type="match status" value="1"/>
</dbReference>
<dbReference type="SUPFAM" id="SSF52540">
    <property type="entry name" value="P-loop containing nucleoside triphosphate hydrolases"/>
    <property type="match status" value="1"/>
</dbReference>
<feature type="domain" description="AAA+ ATPase" evidence="1">
    <location>
        <begin position="488"/>
        <end position="661"/>
    </location>
</feature>
<protein>
    <recommendedName>
        <fullName evidence="1">AAA+ ATPase domain-containing protein</fullName>
    </recommendedName>
</protein>
<reference evidence="2" key="1">
    <citation type="submission" date="2019-08" db="EMBL/GenBank/DDBJ databases">
        <authorList>
            <person name="Kucharzyk K."/>
            <person name="Murdoch R.W."/>
            <person name="Higgins S."/>
            <person name="Loffler F."/>
        </authorList>
    </citation>
    <scope>NUCLEOTIDE SEQUENCE</scope>
</reference>
<comment type="caution">
    <text evidence="2">The sequence shown here is derived from an EMBL/GenBank/DDBJ whole genome shotgun (WGS) entry which is preliminary data.</text>
</comment>
<dbReference type="AlphaFoldDB" id="A0A644TX78"/>
<dbReference type="SMART" id="SM00382">
    <property type="entry name" value="AAA"/>
    <property type="match status" value="1"/>
</dbReference>
<dbReference type="InterPro" id="IPR003593">
    <property type="entry name" value="AAA+_ATPase"/>
</dbReference>
<sequence length="818" mass="90687">MTFDYQKMVKEATETGQPVTRVRHLVCQGNTSAPVAAKTIDTTAKVVPSHDYSQTPSLDVRDYARRRKLPPSKPMISVSASKKKHPFEITPEKVAETIQQMDRFGIPACMMDSQQADFYVSLVGYEFTSLNGWTKIRIIRAVGGNDADARFWQSHLHLEDFLPWVVKKLNRGPVISALVLGRLMCLRPEFCFSAFPETIQQRAQYSKEAQVKDATPKGIIVGAINFKRLHMDIQRDLDDCIMQAVCHYSDGKSDIFALAVRVTGDQGKDSLKIGMKAAVAHLLSRDMIVRHPKASVLICVDIKVAISFRDAAREGHVFGRTGVIVSGFAGGEEAPKGLLLSDVAGHSVTIVSAPGQEGWDGVDLLVERCLENGATDVNVYPWPIVHGGVPDISSYKPEMQDNVLTKTTNLDTLELPSQLVARIRREAIPIEDMASWKKNVLLLEKAPICIEGEQSCQTDFEIVTFEMLPDVVPREDDVPVAVRQMFTPQYTTLIWGASNAGKSWLGIELATSLTTGTPYLYFTASAPCTLCYLDGEVGSDFKPRVNQLLQGREEFLPLLNKNLFVISAKGGLNILDGETQKILIGKLQKSGVKCIVIDNLLSLAPTASKSNSTPFFDFIHRIEKLGIGVIVLHHAGKTGKDFKGPVDLASLCQNVIHLEGRDQLEKEISKDDEGDDEPLSQDLTEALEGDGPVVRMTIEKCKIAPELERRKMVYKLPVGGIWKFVEGDMPVLALDGSDEYPERIGGKQPAVNGNLTKNQQTVYAFFEHHPERDIMNKDIQNLLGVKEGASRNVLKDLERVGYIERFGKDNQTIYRLKK</sequence>